<dbReference type="FunFam" id="3.40.50.200:FF:000014">
    <property type="entry name" value="Proteinase K"/>
    <property type="match status" value="1"/>
</dbReference>
<dbReference type="InterPro" id="IPR015500">
    <property type="entry name" value="Peptidase_S8_subtilisin-rel"/>
</dbReference>
<dbReference type="Pfam" id="PF05922">
    <property type="entry name" value="Inhibitor_I9"/>
    <property type="match status" value="1"/>
</dbReference>
<evidence type="ECO:0000256" key="5">
    <source>
        <dbReference type="ARBA" id="ARBA00022825"/>
    </source>
</evidence>
<comment type="similarity">
    <text evidence="1 7 8">Belongs to the peptidase S8 family.</text>
</comment>
<dbReference type="SUPFAM" id="SSF52743">
    <property type="entry name" value="Subtilisin-like"/>
    <property type="match status" value="1"/>
</dbReference>
<dbReference type="GO" id="GO:0005576">
    <property type="term" value="C:extracellular region"/>
    <property type="evidence" value="ECO:0007669"/>
    <property type="project" value="UniProtKB-ARBA"/>
</dbReference>
<dbReference type="InterPro" id="IPR022398">
    <property type="entry name" value="Peptidase_S8_His-AS"/>
</dbReference>
<dbReference type="InterPro" id="IPR034193">
    <property type="entry name" value="PCSK9_ProteinaseK-like"/>
</dbReference>
<dbReference type="Pfam" id="PF00082">
    <property type="entry name" value="Peptidase_S8"/>
    <property type="match status" value="1"/>
</dbReference>
<dbReference type="CDD" id="cd04077">
    <property type="entry name" value="Peptidases_S8_PCSK9_ProteinaseK_like"/>
    <property type="match status" value="1"/>
</dbReference>
<dbReference type="SUPFAM" id="SSF54897">
    <property type="entry name" value="Protease propeptides/inhibitors"/>
    <property type="match status" value="1"/>
</dbReference>
<keyword evidence="3" id="KW-0732">Signal</keyword>
<evidence type="ECO:0000259" key="9">
    <source>
        <dbReference type="Pfam" id="PF00082"/>
    </source>
</evidence>
<evidence type="ECO:0000256" key="4">
    <source>
        <dbReference type="ARBA" id="ARBA00022801"/>
    </source>
</evidence>
<dbReference type="GO" id="GO:0006508">
    <property type="term" value="P:proteolysis"/>
    <property type="evidence" value="ECO:0007669"/>
    <property type="project" value="UniProtKB-KW"/>
</dbReference>
<dbReference type="InterPro" id="IPR050131">
    <property type="entry name" value="Peptidase_S8_subtilisin-like"/>
</dbReference>
<sequence length="422" mass="44291">MRLSRLLSLVPLADAAPRAKRSEPAPLLIPRSVSTGDLVANQYVVKFKKSSTIAAVEEAINSLSLPNGAGELFREVFPGFAGHFDAATLDLIRGHPEVSCLQRIGTVRSAEVLMRIILKVQYVEQNTKMVAFAPATQSPSTWGLARISHETRGASNYLYDSSSGSGTCSYIVDSGIDTSHSEFGGRAEQIKSFIGPNDDSCGHGTHVAGTIGSNTYGVAKKTTLLGIKVIDYNNRTRECEGPTIGILRGLEYVAQDVAHRNCPKGVVVNMSLGGSFSQASNDAVAELVSKGFFVAVAAGNGDEKKGPMDAGDVSPASERSACTVGASDRNDRIAHFSNYGSMIDIHAPGVDIVSLKNGGGTALGSGTSMATPHVAGLAAYFMGQGRAAAGMCEFLQNISVKNAISGMHHDTKNLLAQNDRAG</sequence>
<dbReference type="OMA" id="NCLHGTH"/>
<protein>
    <submittedName>
        <fullName evidence="11">Proteinase K</fullName>
    </submittedName>
</protein>
<dbReference type="PANTHER" id="PTHR43806">
    <property type="entry name" value="PEPTIDASE S8"/>
    <property type="match status" value="1"/>
</dbReference>
<dbReference type="InterPro" id="IPR000209">
    <property type="entry name" value="Peptidase_S8/S53_dom"/>
</dbReference>
<evidence type="ECO:0000313" key="12">
    <source>
        <dbReference type="Proteomes" id="UP000235728"/>
    </source>
</evidence>
<dbReference type="PANTHER" id="PTHR43806:SF58">
    <property type="entry name" value="ALKALINE PROTEASE 1-RELATED"/>
    <property type="match status" value="1"/>
</dbReference>
<evidence type="ECO:0000256" key="3">
    <source>
        <dbReference type="ARBA" id="ARBA00022729"/>
    </source>
</evidence>
<feature type="domain" description="Peptidase S8/S53" evidence="9">
    <location>
        <begin position="171"/>
        <end position="382"/>
    </location>
</feature>
<feature type="active site" description="Charge relay system" evidence="7">
    <location>
        <position position="368"/>
    </location>
</feature>
<evidence type="ECO:0000256" key="7">
    <source>
        <dbReference type="PROSITE-ProRule" id="PRU01240"/>
    </source>
</evidence>
<dbReference type="PROSITE" id="PS51892">
    <property type="entry name" value="SUBTILASE"/>
    <property type="match status" value="1"/>
</dbReference>
<comment type="caution">
    <text evidence="11">The sequence shown here is derived from an EMBL/GenBank/DDBJ whole genome shotgun (WGS) entry which is preliminary data.</text>
</comment>
<keyword evidence="6" id="KW-1015">Disulfide bond</keyword>
<name>A0A2N6NSG3_BEABA</name>
<evidence type="ECO:0000259" key="10">
    <source>
        <dbReference type="Pfam" id="PF05922"/>
    </source>
</evidence>
<dbReference type="EMBL" id="MRVG01000004">
    <property type="protein sequence ID" value="PMB70221.1"/>
    <property type="molecule type" value="Genomic_DNA"/>
</dbReference>
<organism evidence="11 12">
    <name type="scientific">Beauveria bassiana</name>
    <name type="common">White muscardine disease fungus</name>
    <name type="synonym">Tritirachium shiotae</name>
    <dbReference type="NCBI Taxonomy" id="176275"/>
    <lineage>
        <taxon>Eukaryota</taxon>
        <taxon>Fungi</taxon>
        <taxon>Dikarya</taxon>
        <taxon>Ascomycota</taxon>
        <taxon>Pezizomycotina</taxon>
        <taxon>Sordariomycetes</taxon>
        <taxon>Hypocreomycetidae</taxon>
        <taxon>Hypocreales</taxon>
        <taxon>Cordycipitaceae</taxon>
        <taxon>Beauveria</taxon>
    </lineage>
</organism>
<evidence type="ECO:0000256" key="8">
    <source>
        <dbReference type="RuleBase" id="RU003355"/>
    </source>
</evidence>
<evidence type="ECO:0000256" key="1">
    <source>
        <dbReference type="ARBA" id="ARBA00011073"/>
    </source>
</evidence>
<evidence type="ECO:0000313" key="11">
    <source>
        <dbReference type="EMBL" id="PMB70221.1"/>
    </source>
</evidence>
<feature type="active site" description="Charge relay system" evidence="7">
    <location>
        <position position="203"/>
    </location>
</feature>
<evidence type="ECO:0000256" key="6">
    <source>
        <dbReference type="ARBA" id="ARBA00023157"/>
    </source>
</evidence>
<dbReference type="InterPro" id="IPR023828">
    <property type="entry name" value="Peptidase_S8_Ser-AS"/>
</dbReference>
<dbReference type="AlphaFoldDB" id="A0A2N6NSG3"/>
<dbReference type="PRINTS" id="PR00723">
    <property type="entry name" value="SUBTILISIN"/>
</dbReference>
<keyword evidence="2 7" id="KW-0645">Protease</keyword>
<feature type="active site" description="Charge relay system" evidence="7">
    <location>
        <position position="173"/>
    </location>
</feature>
<evidence type="ECO:0000256" key="2">
    <source>
        <dbReference type="ARBA" id="ARBA00022670"/>
    </source>
</evidence>
<keyword evidence="5 7" id="KW-0720">Serine protease</keyword>
<dbReference type="PROSITE" id="PS00137">
    <property type="entry name" value="SUBTILASE_HIS"/>
    <property type="match status" value="1"/>
</dbReference>
<dbReference type="Proteomes" id="UP000235728">
    <property type="component" value="Unassembled WGS sequence"/>
</dbReference>
<keyword evidence="4 7" id="KW-0378">Hydrolase</keyword>
<dbReference type="InterPro" id="IPR010259">
    <property type="entry name" value="S8pro/Inhibitor_I9"/>
</dbReference>
<dbReference type="PROSITE" id="PS00138">
    <property type="entry name" value="SUBTILASE_SER"/>
    <property type="match status" value="1"/>
</dbReference>
<gene>
    <name evidence="11" type="primary">PROK</name>
    <name evidence="11" type="ORF">BM221_004872</name>
</gene>
<dbReference type="PROSITE" id="PS00136">
    <property type="entry name" value="SUBTILASE_ASP"/>
    <property type="match status" value="1"/>
</dbReference>
<dbReference type="GO" id="GO:0004252">
    <property type="term" value="F:serine-type endopeptidase activity"/>
    <property type="evidence" value="ECO:0007669"/>
    <property type="project" value="UniProtKB-UniRule"/>
</dbReference>
<reference evidence="11 12" key="1">
    <citation type="journal article" date="2016" name="Appl. Microbiol. Biotechnol.">
        <title>Characterization of T-DNA insertion mutants with decreased virulence in the entomopathogenic fungus Beauveria bassiana JEF-007.</title>
        <authorList>
            <person name="Kim S."/>
            <person name="Lee S.J."/>
            <person name="Nai Y.S."/>
            <person name="Yu J.S."/>
            <person name="Lee M.R."/>
            <person name="Yang Y.T."/>
            <person name="Kim J.S."/>
        </authorList>
    </citation>
    <scope>NUCLEOTIDE SEQUENCE [LARGE SCALE GENOMIC DNA]</scope>
    <source>
        <strain evidence="11 12">JEF-007</strain>
    </source>
</reference>
<accession>A0A2N6NSG3</accession>
<dbReference type="InterPro" id="IPR036852">
    <property type="entry name" value="Peptidase_S8/S53_dom_sf"/>
</dbReference>
<proteinExistence type="inferred from homology"/>
<feature type="domain" description="Inhibitor I9" evidence="10">
    <location>
        <begin position="42"/>
        <end position="99"/>
    </location>
</feature>
<dbReference type="Gene3D" id="3.40.50.200">
    <property type="entry name" value="Peptidase S8/S53 domain"/>
    <property type="match status" value="1"/>
</dbReference>
<dbReference type="InterPro" id="IPR023827">
    <property type="entry name" value="Peptidase_S8_Asp-AS"/>
</dbReference>